<dbReference type="Proteomes" id="UP001235547">
    <property type="component" value="Chromosome 2"/>
</dbReference>
<protein>
    <submittedName>
        <fullName evidence="1">Uncharacterized protein</fullName>
    </submittedName>
</protein>
<reference evidence="1 2" key="1">
    <citation type="submission" date="2023-03" db="EMBL/GenBank/DDBJ databases">
        <authorList>
            <person name="Kaur S."/>
            <person name="Espinosa-Saiz D."/>
            <person name="Velazquez E."/>
            <person name="Menendez E."/>
            <person name="diCenzo G.C."/>
        </authorList>
    </citation>
    <scope>NUCLEOTIDE SEQUENCE [LARGE SCALE GENOMIC DNA]</scope>
    <source>
        <strain evidence="1 2">LMG 27395</strain>
    </source>
</reference>
<dbReference type="EMBL" id="CP120370">
    <property type="protein sequence ID" value="WEX80758.1"/>
    <property type="molecule type" value="Genomic_DNA"/>
</dbReference>
<sequence length="80" mass="8997">MPPLVDLLIDRDGMFALWALRDDDPRAAFLHLFDDPVGVESLVGEDGPEIEAVDKWRDSDRVVALARQEMKAHEVAQRIG</sequence>
<gene>
    <name evidence="1" type="ORF">PYH38_000039</name>
</gene>
<evidence type="ECO:0000313" key="1">
    <source>
        <dbReference type="EMBL" id="WEX80758.1"/>
    </source>
</evidence>
<accession>A0ABY8CVK1</accession>
<organism evidence="1 2">
    <name type="scientific">Sinorhizobium numidicum</name>
    <dbReference type="NCBI Taxonomy" id="680248"/>
    <lineage>
        <taxon>Bacteria</taxon>
        <taxon>Pseudomonadati</taxon>
        <taxon>Pseudomonadota</taxon>
        <taxon>Alphaproteobacteria</taxon>
        <taxon>Hyphomicrobiales</taxon>
        <taxon>Rhizobiaceae</taxon>
        <taxon>Sinorhizobium/Ensifer group</taxon>
        <taxon>Sinorhizobium</taxon>
    </lineage>
</organism>
<name>A0ABY8CVK1_9HYPH</name>
<evidence type="ECO:0000313" key="2">
    <source>
        <dbReference type="Proteomes" id="UP001235547"/>
    </source>
</evidence>
<proteinExistence type="predicted"/>
<dbReference type="RefSeq" id="WP_280731477.1">
    <property type="nucleotide sequence ID" value="NZ_CP120367.1"/>
</dbReference>
<keyword evidence="2" id="KW-1185">Reference proteome</keyword>